<dbReference type="InterPro" id="IPR017853">
    <property type="entry name" value="GH"/>
</dbReference>
<comment type="caution">
    <text evidence="8">The sequence shown here is derived from an EMBL/GenBank/DDBJ whole genome shotgun (WGS) entry which is preliminary data.</text>
</comment>
<dbReference type="GO" id="GO:0004558">
    <property type="term" value="F:alpha-1,4-glucosidase activity"/>
    <property type="evidence" value="ECO:0007669"/>
    <property type="project" value="UniProtKB-EC"/>
</dbReference>
<dbReference type="Proteomes" id="UP000475862">
    <property type="component" value="Unassembled WGS sequence"/>
</dbReference>
<dbReference type="Pfam" id="PF00128">
    <property type="entry name" value="Alpha-amylase"/>
    <property type="match status" value="2"/>
</dbReference>
<dbReference type="EMBL" id="VYZN01000009">
    <property type="protein sequence ID" value="KAE9542570.1"/>
    <property type="molecule type" value="Genomic_DNA"/>
</dbReference>
<feature type="compositionally biased region" description="Basic and acidic residues" evidence="6">
    <location>
        <begin position="799"/>
        <end position="811"/>
    </location>
</feature>
<name>A0A6G0U1B3_APHGL</name>
<evidence type="ECO:0000256" key="6">
    <source>
        <dbReference type="SAM" id="MobiDB-lite"/>
    </source>
</evidence>
<dbReference type="PANTHER" id="PTHR10357:SF179">
    <property type="entry name" value="NEUTRAL AND BASIC AMINO ACID TRANSPORT PROTEIN RBAT"/>
    <property type="match status" value="1"/>
</dbReference>
<dbReference type="SMART" id="SM00642">
    <property type="entry name" value="Aamy"/>
    <property type="match status" value="2"/>
</dbReference>
<evidence type="ECO:0000313" key="9">
    <source>
        <dbReference type="Proteomes" id="UP000475862"/>
    </source>
</evidence>
<dbReference type="CDD" id="cd11328">
    <property type="entry name" value="AmyAc_maltase"/>
    <property type="match status" value="1"/>
</dbReference>
<dbReference type="SUPFAM" id="SSF51445">
    <property type="entry name" value="(Trans)glycosidases"/>
    <property type="match status" value="2"/>
</dbReference>
<dbReference type="PANTHER" id="PTHR10357">
    <property type="entry name" value="ALPHA-AMYLASE FAMILY MEMBER"/>
    <property type="match status" value="1"/>
</dbReference>
<dbReference type="Gene3D" id="3.20.20.80">
    <property type="entry name" value="Glycosidases"/>
    <property type="match status" value="2"/>
</dbReference>
<comment type="catalytic activity">
    <reaction evidence="1">
        <text>Hydrolysis of terminal, non-reducing (1-&gt;4)-linked alpha-D-glucose residues with release of alpha-D-glucose.</text>
        <dbReference type="EC" id="3.2.1.20"/>
    </reaction>
</comment>
<dbReference type="AlphaFoldDB" id="A0A6G0U1B3"/>
<feature type="domain" description="Glycosyl hydrolase family 13 catalytic" evidence="7">
    <location>
        <begin position="414"/>
        <end position="811"/>
    </location>
</feature>
<feature type="region of interest" description="Disordered" evidence="6">
    <location>
        <begin position="786"/>
        <end position="815"/>
    </location>
</feature>
<keyword evidence="5" id="KW-0326">Glycosidase</keyword>
<protein>
    <recommendedName>
        <fullName evidence="3">alpha-glucosidase</fullName>
        <ecNumber evidence="3">3.2.1.20</ecNumber>
    </recommendedName>
</protein>
<dbReference type="InterPro" id="IPR045857">
    <property type="entry name" value="O16G_dom_2"/>
</dbReference>
<keyword evidence="4" id="KW-0325">Glycoprotein</keyword>
<comment type="similarity">
    <text evidence="2">Belongs to the glycosyl hydrolase 13 family.</text>
</comment>
<proteinExistence type="inferred from homology"/>
<dbReference type="InterPro" id="IPR006047">
    <property type="entry name" value="GH13_cat_dom"/>
</dbReference>
<reference evidence="8 9" key="1">
    <citation type="submission" date="2019-08" db="EMBL/GenBank/DDBJ databases">
        <title>The genome of the soybean aphid Biotype 1, its phylome, world population structure and adaptation to the North American continent.</title>
        <authorList>
            <person name="Giordano R."/>
            <person name="Donthu R.K."/>
            <person name="Hernandez A.G."/>
            <person name="Wright C.L."/>
            <person name="Zimin A.V."/>
        </authorList>
    </citation>
    <scope>NUCLEOTIDE SEQUENCE [LARGE SCALE GENOMIC DNA]</scope>
    <source>
        <tissue evidence="8">Whole aphids</tissue>
    </source>
</reference>
<evidence type="ECO:0000313" key="8">
    <source>
        <dbReference type="EMBL" id="KAE9542570.1"/>
    </source>
</evidence>
<keyword evidence="9" id="KW-1185">Reference proteome</keyword>
<evidence type="ECO:0000256" key="1">
    <source>
        <dbReference type="ARBA" id="ARBA00001657"/>
    </source>
</evidence>
<organism evidence="8 9">
    <name type="scientific">Aphis glycines</name>
    <name type="common">Soybean aphid</name>
    <dbReference type="NCBI Taxonomy" id="307491"/>
    <lineage>
        <taxon>Eukaryota</taxon>
        <taxon>Metazoa</taxon>
        <taxon>Ecdysozoa</taxon>
        <taxon>Arthropoda</taxon>
        <taxon>Hexapoda</taxon>
        <taxon>Insecta</taxon>
        <taxon>Pterygota</taxon>
        <taxon>Neoptera</taxon>
        <taxon>Paraneoptera</taxon>
        <taxon>Hemiptera</taxon>
        <taxon>Sternorrhyncha</taxon>
        <taxon>Aphidomorpha</taxon>
        <taxon>Aphidoidea</taxon>
        <taxon>Aphididae</taxon>
        <taxon>Aphidini</taxon>
        <taxon>Aphis</taxon>
        <taxon>Aphis</taxon>
    </lineage>
</organism>
<keyword evidence="5" id="KW-0378">Hydrolase</keyword>
<gene>
    <name evidence="8" type="ORF">AGLY_002481</name>
</gene>
<dbReference type="GO" id="GO:0005975">
    <property type="term" value="P:carbohydrate metabolic process"/>
    <property type="evidence" value="ECO:0007669"/>
    <property type="project" value="InterPro"/>
</dbReference>
<dbReference type="Gene3D" id="3.90.400.10">
    <property type="entry name" value="Oligo-1,6-glucosidase, Domain 2"/>
    <property type="match status" value="1"/>
</dbReference>
<dbReference type="FunFam" id="3.90.400.10:FF:000001">
    <property type="entry name" value="Maltase A3, isoform A"/>
    <property type="match status" value="2"/>
</dbReference>
<feature type="domain" description="Glycosyl hydrolase family 13 catalytic" evidence="7">
    <location>
        <begin position="43"/>
        <end position="413"/>
    </location>
</feature>
<dbReference type="OrthoDB" id="6574263at2759"/>
<evidence type="ECO:0000259" key="7">
    <source>
        <dbReference type="SMART" id="SM00642"/>
    </source>
</evidence>
<evidence type="ECO:0000256" key="5">
    <source>
        <dbReference type="ARBA" id="ARBA00023295"/>
    </source>
</evidence>
<accession>A0A6G0U1B3</accession>
<evidence type="ECO:0000256" key="2">
    <source>
        <dbReference type="ARBA" id="ARBA00008061"/>
    </source>
</evidence>
<dbReference type="EC" id="3.2.1.20" evidence="3"/>
<evidence type="ECO:0000256" key="3">
    <source>
        <dbReference type="ARBA" id="ARBA00012741"/>
    </source>
</evidence>
<sequence length="1001" mass="115768">MKTFNVCGVVVIAYYICETVNCNVYHNATKPNNEWWSNTIIYQVYPRSFKDSNKDGIGDIKGITHKLDHFVDLGIETLWVGPFFKSPMDDMGYDVEDFYMIDPMFGTMSDLEELIFEMNKRNLKLIIDLIPNHSSYKCEWFQKSIKQEGKYKDYYMWRNASNQDEVFTNSSVTPIAPNTWVSLFGGPAWRWNEERKQFYLHQFSKEQPDFDLRNPDVKQQILKMSQLRQTDTLKNGNLQTYNITKSIYILKRSLIGHESYIVVSNFGSESETVILSNAIQNLKDELFVYLGSENSAYNPGSVVSTFSTGYPLQLRPQSVVVLTDKCIKPESPVNSASSVIKFNTKLISLLSLFILARWSFCRIFRLFIILQSNMRSFDVFLFLAIAYTCVTVDGVYFKANNQTNDWWSNTILYQIYPRSFKDSNKDGIGDLRGIIQKLDHFVDLGIETLWIGPLFKSPMNDMGYDVEDYRMIDPIFGTMDDLEELVKEMKKRNLKLATDLIPNHSSYKCKWFEKSIKKDGKYADYYVWRNASNQDDVMKNSSVTPLPPNNWLSIFGGPGWTWNDERQQFYYHQFNEKQPDFNIRNPEVHKELLDIIGFWMGKGVVGFRFDALKHLYESDSFQDEPCKTEGEDCSTRYDRIKHIYTLDQPENIEIIEEWREFIDNYSKTNKLPVPGFLATESYSSIDVLKQYYGNSTKPGAHIPFNFGLLAVTRGNIIESIEFKIKTWLDNLPENQVANWVMENHDNPRMTTKYGAEMVPLFTALKLSLPGIEVTYYGSEIGMDNSYVRPDQAQDPNNAGDRRTDESRDNERCPMQWDSSINAGFTEEKKAWLPINPNYYKVNVEEQKKIPTSNYNFYKKMSQLRKTDTLKNGDLQTYNITNSIYILKRSLVEHESYIVVMNFGSETETVILSNAVNDLQEQLYVYLGSENSGYSTGDIISTVSSSGKPLKLRPQSVAVLTDKYIASEFESSTTSDTHNAGTQISSKLISLLSVFLFIRYFL</sequence>
<evidence type="ECO:0000256" key="4">
    <source>
        <dbReference type="ARBA" id="ARBA00023180"/>
    </source>
</evidence>